<keyword evidence="5" id="KW-0547">Nucleotide-binding</keyword>
<dbReference type="CDD" id="cd16914">
    <property type="entry name" value="EcfT"/>
    <property type="match status" value="1"/>
</dbReference>
<dbReference type="PANTHER" id="PTHR43553">
    <property type="entry name" value="HEAVY METAL TRANSPORTER"/>
    <property type="match status" value="1"/>
</dbReference>
<evidence type="ECO:0000256" key="5">
    <source>
        <dbReference type="ARBA" id="ARBA00022741"/>
    </source>
</evidence>
<dbReference type="Proteomes" id="UP000000503">
    <property type="component" value="Chromosome"/>
</dbReference>
<dbReference type="PROSITE" id="PS50893">
    <property type="entry name" value="ABC_TRANSPORTER_2"/>
    <property type="match status" value="2"/>
</dbReference>
<feature type="transmembrane region" description="Helical" evidence="10">
    <location>
        <begin position="746"/>
        <end position="775"/>
    </location>
</feature>
<evidence type="ECO:0000256" key="1">
    <source>
        <dbReference type="ARBA" id="ARBA00004141"/>
    </source>
</evidence>
<dbReference type="PANTHER" id="PTHR43553:SF24">
    <property type="entry name" value="ENERGY-COUPLING FACTOR TRANSPORTER ATP-BINDING PROTEIN ECFA1"/>
    <property type="match status" value="1"/>
</dbReference>
<feature type="region of interest" description="Disordered" evidence="9">
    <location>
        <begin position="366"/>
        <end position="386"/>
    </location>
</feature>
<dbReference type="GO" id="GO:0016887">
    <property type="term" value="F:ATP hydrolysis activity"/>
    <property type="evidence" value="ECO:0007669"/>
    <property type="project" value="InterPro"/>
</dbReference>
<feature type="transmembrane region" description="Helical" evidence="10">
    <location>
        <begin position="874"/>
        <end position="896"/>
    </location>
</feature>
<feature type="compositionally biased region" description="Low complexity" evidence="9">
    <location>
        <begin position="366"/>
        <end position="377"/>
    </location>
</feature>
<evidence type="ECO:0000256" key="2">
    <source>
        <dbReference type="ARBA" id="ARBA00005417"/>
    </source>
</evidence>
<evidence type="ECO:0000259" key="11">
    <source>
        <dbReference type="PROSITE" id="PS50893"/>
    </source>
</evidence>
<protein>
    <submittedName>
        <fullName evidence="12">ABC transporter related protein</fullName>
    </submittedName>
</protein>
<dbReference type="SMART" id="SM00382">
    <property type="entry name" value="AAA"/>
    <property type="match status" value="2"/>
</dbReference>
<keyword evidence="6" id="KW-0067">ATP-binding</keyword>
<evidence type="ECO:0000256" key="9">
    <source>
        <dbReference type="SAM" id="MobiDB-lite"/>
    </source>
</evidence>
<dbReference type="KEGG" id="scd:Spica_0697"/>
<keyword evidence="8 10" id="KW-0472">Membrane</keyword>
<name>F8EXA8_GRAC1</name>
<dbReference type="GO" id="GO:0042626">
    <property type="term" value="F:ATPase-coupled transmembrane transporter activity"/>
    <property type="evidence" value="ECO:0007669"/>
    <property type="project" value="TreeGrafter"/>
</dbReference>
<dbReference type="Pfam" id="PF02361">
    <property type="entry name" value="CbiQ"/>
    <property type="match status" value="1"/>
</dbReference>
<evidence type="ECO:0000256" key="3">
    <source>
        <dbReference type="ARBA" id="ARBA00022448"/>
    </source>
</evidence>
<dbReference type="NCBIfam" id="NF010167">
    <property type="entry name" value="PRK13648.1"/>
    <property type="match status" value="3"/>
</dbReference>
<accession>F8EXA8</accession>
<evidence type="ECO:0000313" key="12">
    <source>
        <dbReference type="EMBL" id="AEJ18851.1"/>
    </source>
</evidence>
<feature type="transmembrane region" description="Helical" evidence="10">
    <location>
        <begin position="831"/>
        <end position="854"/>
    </location>
</feature>
<gene>
    <name evidence="12" type="ordered locus">Spica_0697</name>
</gene>
<dbReference type="STRING" id="744872.Spica_0697"/>
<keyword evidence="4 10" id="KW-0812">Transmembrane</keyword>
<evidence type="ECO:0000256" key="4">
    <source>
        <dbReference type="ARBA" id="ARBA00022692"/>
    </source>
</evidence>
<dbReference type="Gene3D" id="3.40.50.300">
    <property type="entry name" value="P-loop containing nucleotide triphosphate hydrolases"/>
    <property type="match status" value="2"/>
</dbReference>
<keyword evidence="13" id="KW-1185">Reference proteome</keyword>
<dbReference type="InterPro" id="IPR017871">
    <property type="entry name" value="ABC_transporter-like_CS"/>
</dbReference>
<dbReference type="SUPFAM" id="SSF52540">
    <property type="entry name" value="P-loop containing nucleoside triphosphate hydrolases"/>
    <property type="match status" value="2"/>
</dbReference>
<evidence type="ECO:0000256" key="6">
    <source>
        <dbReference type="ARBA" id="ARBA00022840"/>
    </source>
</evidence>
<dbReference type="eggNOG" id="COG4172">
    <property type="taxonomic scope" value="Bacteria"/>
</dbReference>
<organism evidence="12 13">
    <name type="scientific">Gracilinema caldarium (strain ATCC 51460 / DSM 7334 / H1)</name>
    <name type="common">Treponema caldarium</name>
    <dbReference type="NCBI Taxonomy" id="744872"/>
    <lineage>
        <taxon>Bacteria</taxon>
        <taxon>Pseudomonadati</taxon>
        <taxon>Spirochaetota</taxon>
        <taxon>Spirochaetia</taxon>
        <taxon>Spirochaetales</taxon>
        <taxon>Breznakiellaceae</taxon>
        <taxon>Gracilinema</taxon>
    </lineage>
</organism>
<dbReference type="InterPro" id="IPR003439">
    <property type="entry name" value="ABC_transporter-like_ATP-bd"/>
</dbReference>
<evidence type="ECO:0000256" key="8">
    <source>
        <dbReference type="ARBA" id="ARBA00023136"/>
    </source>
</evidence>
<dbReference type="InterPro" id="IPR027417">
    <property type="entry name" value="P-loop_NTPase"/>
</dbReference>
<feature type="transmembrane region" description="Helical" evidence="10">
    <location>
        <begin position="787"/>
        <end position="811"/>
    </location>
</feature>
<evidence type="ECO:0000256" key="10">
    <source>
        <dbReference type="SAM" id="Phobius"/>
    </source>
</evidence>
<dbReference type="RefSeq" id="WP_013968163.1">
    <property type="nucleotide sequence ID" value="NC_015732.1"/>
</dbReference>
<dbReference type="AlphaFoldDB" id="F8EXA8"/>
<comment type="subcellular location">
    <subcellularLocation>
        <location evidence="1">Membrane</location>
        <topology evidence="1">Multi-pass membrane protein</topology>
    </subcellularLocation>
</comment>
<keyword evidence="7 10" id="KW-1133">Transmembrane helix</keyword>
<dbReference type="InterPro" id="IPR015856">
    <property type="entry name" value="ABC_transpr_CbiO/EcfA_su"/>
</dbReference>
<dbReference type="InterPro" id="IPR050095">
    <property type="entry name" value="ECF_ABC_transporter_ATP-bd"/>
</dbReference>
<dbReference type="CDD" id="cd03225">
    <property type="entry name" value="ABC_cobalt_CbiO_domain1"/>
    <property type="match status" value="2"/>
</dbReference>
<dbReference type="EMBL" id="CP002868">
    <property type="protein sequence ID" value="AEJ18851.1"/>
    <property type="molecule type" value="Genomic_DNA"/>
</dbReference>
<evidence type="ECO:0000256" key="7">
    <source>
        <dbReference type="ARBA" id="ARBA00022989"/>
    </source>
</evidence>
<feature type="domain" description="ABC transporter" evidence="11">
    <location>
        <begin position="18"/>
        <end position="297"/>
    </location>
</feature>
<feature type="domain" description="ABC transporter" evidence="11">
    <location>
        <begin position="391"/>
        <end position="631"/>
    </location>
</feature>
<reference evidence="13" key="1">
    <citation type="journal article" date="2013" name="Stand. Genomic Sci.">
        <title>Genome sequence of the thermophilic fresh-water bacterium Spirochaeta caldaria type strain (H1(T)), reclassification of Spirochaeta caldaria, Spirochaeta stenostrepta, and Spirochaeta zuelzerae in the genus Treponema as Treponema caldaria comb. nov., Treponema stenostrepta comb. nov., and Treponema zuelzerae comb. nov., and emendation of the genus Treponema.</title>
        <authorList>
            <person name="Abt B."/>
            <person name="Goker M."/>
            <person name="Scheuner C."/>
            <person name="Han C."/>
            <person name="Lu M."/>
            <person name="Misra M."/>
            <person name="Lapidus A."/>
            <person name="Nolan M."/>
            <person name="Lucas S."/>
            <person name="Hammon N."/>
            <person name="Deshpande S."/>
            <person name="Cheng J.F."/>
            <person name="Tapia R."/>
            <person name="Goodwin L.A."/>
            <person name="Pitluck S."/>
            <person name="Liolios K."/>
            <person name="Pagani I."/>
            <person name="Ivanova N."/>
            <person name="Mavromatis K."/>
            <person name="Mikhailova N."/>
            <person name="Huntemann M."/>
            <person name="Pati A."/>
            <person name="Chen A."/>
            <person name="Palaniappan K."/>
            <person name="Land M."/>
            <person name="Hauser L."/>
            <person name="Jeffries C.D."/>
            <person name="Rohde M."/>
            <person name="Spring S."/>
            <person name="Gronow S."/>
            <person name="Detter J.C."/>
            <person name="Bristow J."/>
            <person name="Eisen J.A."/>
            <person name="Markowitz V."/>
            <person name="Hugenholtz P."/>
            <person name="Kyrpides N.C."/>
            <person name="Woyke T."/>
            <person name="Klenk H.P."/>
        </authorList>
    </citation>
    <scope>NUCLEOTIDE SEQUENCE</scope>
    <source>
        <strain evidence="13">ATCC 51460 / DSM 7334 / H1</strain>
    </source>
</reference>
<dbReference type="InterPro" id="IPR003339">
    <property type="entry name" value="ABC/ECF_trnsptr_transmembrane"/>
</dbReference>
<dbReference type="InterPro" id="IPR003593">
    <property type="entry name" value="AAA+_ATPase"/>
</dbReference>
<dbReference type="GO" id="GO:0043190">
    <property type="term" value="C:ATP-binding cassette (ABC) transporter complex"/>
    <property type="evidence" value="ECO:0007669"/>
    <property type="project" value="TreeGrafter"/>
</dbReference>
<proteinExistence type="inferred from homology"/>
<dbReference type="GO" id="GO:0005524">
    <property type="term" value="F:ATP binding"/>
    <property type="evidence" value="ECO:0007669"/>
    <property type="project" value="UniProtKB-KW"/>
</dbReference>
<dbReference type="HOGENOM" id="CLU_000604_38_1_12"/>
<comment type="similarity">
    <text evidence="2">Belongs to the ABC transporter superfamily.</text>
</comment>
<sequence length="957" mass="103733">MTQAQDPTSHAENGTVRIALRDLVYYYPARSVSLETSQETPTHHNGGNGSPALNHVSFTIYEGEYVAILGANGSGKSTLLKCINGLCTPKAGQVTIYQDAGDRSGSSRFGSPIALDSGRPRNLIALDPAIPEDLYRIRQVIGTLLQNPDDQIVGTVVEEDVAYGPENQGLPPEEIAHRVDQALAAVALTSLKTRPPQFLSGGERQRLALAGVLAMETPVLALDEAASMLDEGSRHALMDLLDELWKQGRTILHITHNLEDASRAQRCIVLSKGRLVFNGTPQDLLVHPDLERWGFRIDPALETVRYLARRFPGFQPVSLEAEVVAESLARYLLQKEVLQVDEILRPAAPVLSLVAAPTDAMARPAAAGAALTTHETAPSSAAPQSDLPPAVHCDRLSHTYLAGTAFAAAGLEDVSFFLPAGTHLALIGPSGSGKSTLLRHLNAILLPTRGQVAVFGQNTLDTAVDLRALRQRSALAVQNPESALFETYVADEVAYGPQNTGISGKELVQRVRSAMELVGLPYSEYRDRHTKQLSGGEKRRLALAGVLALDGDLLLLDEPSAALDGEGQGRVLELISMLKARGKTVISSTHSMEEAVHHDLVAVMQEGRIAALGRPADIFIYNWDPRWNLRQPWTVRFCHTLEQKLERPCLFPGESALSTAGLIAVLESALQALHKDQPVPDLVMRGEAQTGAAFHQYEGSIPSVPALPIPKGRRKTTGIEFFRNVNLGQFIDIPSPLRNLGAGYKIAATALILFAVILVPSPLFTLAVLTGILFIGKVLGHVGPQHLLRGLFPAAPYILFMVLVQIVFPWPHDTSPVLFHLGFINLSMMKITHVFMLMSRLAALMALIALFSAVTPMVESIQASRKLLAPLARFGIPVQDFMLIFGIALRFVPLLVEEAERIVIGQLSRGGGYQGRNKLRSGFALVVPLFLRALERSEVLATAMELRLFSAPSSARQ</sequence>
<dbReference type="OrthoDB" id="9805565at2"/>
<evidence type="ECO:0000313" key="13">
    <source>
        <dbReference type="Proteomes" id="UP000000503"/>
    </source>
</evidence>
<dbReference type="Pfam" id="PF00005">
    <property type="entry name" value="ABC_tran"/>
    <property type="match status" value="2"/>
</dbReference>
<keyword evidence="3" id="KW-0813">Transport</keyword>
<dbReference type="PROSITE" id="PS00211">
    <property type="entry name" value="ABC_TRANSPORTER_1"/>
    <property type="match status" value="2"/>
</dbReference>